<dbReference type="Pfam" id="PF03416">
    <property type="entry name" value="Peptidase_C54"/>
    <property type="match status" value="1"/>
</dbReference>
<keyword evidence="4 11" id="KW-0963">Cytoplasm</keyword>
<accession>A0ABM1C5X4</accession>
<evidence type="ECO:0000256" key="1">
    <source>
        <dbReference type="ARBA" id="ARBA00004496"/>
    </source>
</evidence>
<evidence type="ECO:0000256" key="11">
    <source>
        <dbReference type="RuleBase" id="RU363115"/>
    </source>
</evidence>
<dbReference type="GeneID" id="106478765"/>
<evidence type="ECO:0000256" key="10">
    <source>
        <dbReference type="ARBA" id="ARBA00029362"/>
    </source>
</evidence>
<evidence type="ECO:0000256" key="8">
    <source>
        <dbReference type="ARBA" id="ARBA00022927"/>
    </source>
</evidence>
<dbReference type="SUPFAM" id="SSF54001">
    <property type="entry name" value="Cysteine proteinases"/>
    <property type="match status" value="1"/>
</dbReference>
<organism evidence="13 14">
    <name type="scientific">Limulus polyphemus</name>
    <name type="common">Atlantic horseshoe crab</name>
    <dbReference type="NCBI Taxonomy" id="6850"/>
    <lineage>
        <taxon>Eukaryota</taxon>
        <taxon>Metazoa</taxon>
        <taxon>Ecdysozoa</taxon>
        <taxon>Arthropoda</taxon>
        <taxon>Chelicerata</taxon>
        <taxon>Merostomata</taxon>
        <taxon>Xiphosura</taxon>
        <taxon>Limulidae</taxon>
        <taxon>Limulus</taxon>
    </lineage>
</organism>
<evidence type="ECO:0000256" key="5">
    <source>
        <dbReference type="ARBA" id="ARBA00022670"/>
    </source>
</evidence>
<keyword evidence="6 11" id="KW-0378">Hydrolase</keyword>
<evidence type="ECO:0000256" key="2">
    <source>
        <dbReference type="ARBA" id="ARBA00010958"/>
    </source>
</evidence>
<comment type="subcellular location">
    <subcellularLocation>
        <location evidence="1 11">Cytoplasm</location>
    </subcellularLocation>
</comment>
<evidence type="ECO:0000256" key="6">
    <source>
        <dbReference type="ARBA" id="ARBA00022801"/>
    </source>
</evidence>
<comment type="catalytic activity">
    <reaction evidence="10">
        <text>[protein]-C-terminal L-amino acid-glycyl-phosphatidylethanolamide + H2O = [protein]-C-terminal L-amino acid-glycine + a 1,2-diacyl-sn-glycero-3-phosphoethanolamine</text>
        <dbReference type="Rhea" id="RHEA:67548"/>
        <dbReference type="Rhea" id="RHEA-COMP:17323"/>
        <dbReference type="Rhea" id="RHEA-COMP:17324"/>
        <dbReference type="ChEBI" id="CHEBI:15377"/>
        <dbReference type="ChEBI" id="CHEBI:64612"/>
        <dbReference type="ChEBI" id="CHEBI:172940"/>
        <dbReference type="ChEBI" id="CHEBI:172941"/>
    </reaction>
    <physiologicalReaction direction="left-to-right" evidence="10">
        <dbReference type="Rhea" id="RHEA:67549"/>
    </physiologicalReaction>
</comment>
<keyword evidence="9 11" id="KW-0072">Autophagy</keyword>
<proteinExistence type="inferred from homology"/>
<dbReference type="InterPro" id="IPR005078">
    <property type="entry name" value="Peptidase_C54"/>
</dbReference>
<dbReference type="EC" id="3.4.22.-" evidence="11"/>
<dbReference type="PANTHER" id="PTHR22624">
    <property type="entry name" value="CYSTEINE PROTEASE ATG4"/>
    <property type="match status" value="1"/>
</dbReference>
<dbReference type="PANTHER" id="PTHR22624:SF49">
    <property type="entry name" value="CYSTEINE PROTEASE"/>
    <property type="match status" value="1"/>
</dbReference>
<keyword evidence="8 11" id="KW-0653">Protein transport</keyword>
<dbReference type="Proteomes" id="UP000694941">
    <property type="component" value="Unplaced"/>
</dbReference>
<comment type="function">
    <text evidence="11">Cysteine protease that plays a key role in autophagy by mediating both proteolytic activation and delipidation of ATG8 family proteins.</text>
</comment>
<dbReference type="InterPro" id="IPR038765">
    <property type="entry name" value="Papain-like_cys_pep_sf"/>
</dbReference>
<name>A0ABM1C5X4_LIMPO</name>
<keyword evidence="5 11" id="KW-0645">Protease</keyword>
<keyword evidence="13" id="KW-1185">Reference proteome</keyword>
<feature type="domain" description="Peptidase C54 catalytic" evidence="12">
    <location>
        <begin position="45"/>
        <end position="365"/>
    </location>
</feature>
<evidence type="ECO:0000256" key="4">
    <source>
        <dbReference type="ARBA" id="ARBA00022490"/>
    </source>
</evidence>
<sequence>MDLYAALNSSSMTYETGVVDYEDFPQTEEPVWLLGKKYSTLYDLEELRSDVKSKLWFTYRKNFAPIGGTGPTTDTGWGCMLRCGQMVLAQALINHHLGRDWVWKPEVINPTYVQILQMFQDKKNCIYSIHQIAQMGVSEGKAVGQWFGPNTVAQVLKKLSVYDDWTSLAVHVAMDNTVIIDDIKDLCKMQTTSQQMNKTYNNICSGSSKSQQQITSAVTTLENGIYFQCPKLSSQLSSGQALSSCSNRCSIWRPLLLFIPLRLGLTDINPLYIKGLKTTFTLKQSLGIIGGRPNHALYFIGAIGNEVVFLDPHTTQPATVLDTDSPSDESYHCCYASRMDVSQLDPSIALCFYCRSEADFDNWCNHVYKLLIASEKQPLFELSKERPSHWPSVESEQAQGGSTSLDFTILDEERIFDTSDDEFELLG</sequence>
<evidence type="ECO:0000256" key="9">
    <source>
        <dbReference type="ARBA" id="ARBA00023006"/>
    </source>
</evidence>
<protein>
    <recommendedName>
        <fullName evidence="11">Cysteine protease</fullName>
        <ecNumber evidence="11">3.4.22.-</ecNumber>
    </recommendedName>
</protein>
<evidence type="ECO:0000313" key="13">
    <source>
        <dbReference type="Proteomes" id="UP000694941"/>
    </source>
</evidence>
<evidence type="ECO:0000256" key="7">
    <source>
        <dbReference type="ARBA" id="ARBA00022807"/>
    </source>
</evidence>
<evidence type="ECO:0000259" key="12">
    <source>
        <dbReference type="Pfam" id="PF03416"/>
    </source>
</evidence>
<keyword evidence="7" id="KW-0788">Thiol protease</keyword>
<reference evidence="14" key="1">
    <citation type="submission" date="2025-08" db="UniProtKB">
        <authorList>
            <consortium name="RefSeq"/>
        </authorList>
    </citation>
    <scope>IDENTIFICATION</scope>
    <source>
        <tissue evidence="14">Muscle</tissue>
    </source>
</reference>
<comment type="similarity">
    <text evidence="2 11">Belongs to the peptidase C54 family.</text>
</comment>
<evidence type="ECO:0000313" key="14">
    <source>
        <dbReference type="RefSeq" id="XP_013794781.1"/>
    </source>
</evidence>
<keyword evidence="3" id="KW-0813">Transport</keyword>
<evidence type="ECO:0000256" key="3">
    <source>
        <dbReference type="ARBA" id="ARBA00022448"/>
    </source>
</evidence>
<dbReference type="InterPro" id="IPR046792">
    <property type="entry name" value="Peptidase_C54_cat"/>
</dbReference>
<dbReference type="RefSeq" id="XP_013794781.1">
    <property type="nucleotide sequence ID" value="XM_013939327.2"/>
</dbReference>
<gene>
    <name evidence="14" type="primary">LOC106478765</name>
</gene>